<keyword evidence="3" id="KW-1185">Reference proteome</keyword>
<evidence type="ECO:0000313" key="2">
    <source>
        <dbReference type="EMBL" id="MBD7919370.1"/>
    </source>
</evidence>
<dbReference type="EMBL" id="JACSQV010000012">
    <property type="protein sequence ID" value="MBD7919370.1"/>
    <property type="molecule type" value="Genomic_DNA"/>
</dbReference>
<dbReference type="PROSITE" id="PS51186">
    <property type="entry name" value="GNAT"/>
    <property type="match status" value="1"/>
</dbReference>
<dbReference type="Pfam" id="PF13302">
    <property type="entry name" value="Acetyltransf_3"/>
    <property type="match status" value="1"/>
</dbReference>
<evidence type="ECO:0000259" key="1">
    <source>
        <dbReference type="PROSITE" id="PS51186"/>
    </source>
</evidence>
<dbReference type="SUPFAM" id="SSF55729">
    <property type="entry name" value="Acyl-CoA N-acyltransferases (Nat)"/>
    <property type="match status" value="1"/>
</dbReference>
<gene>
    <name evidence="2" type="ORF">H9657_13935</name>
</gene>
<proteinExistence type="predicted"/>
<protein>
    <submittedName>
        <fullName evidence="2">GNAT family N-acetyltransferase</fullName>
    </submittedName>
</protein>
<name>A0ABR8QG21_9CELL</name>
<dbReference type="PANTHER" id="PTHR43441">
    <property type="entry name" value="RIBOSOMAL-PROTEIN-SERINE ACETYLTRANSFERASE"/>
    <property type="match status" value="1"/>
</dbReference>
<feature type="domain" description="N-acetyltransferase" evidence="1">
    <location>
        <begin position="18"/>
        <end position="174"/>
    </location>
</feature>
<dbReference type="InterPro" id="IPR051908">
    <property type="entry name" value="Ribosomal_N-acetyltransferase"/>
</dbReference>
<dbReference type="Proteomes" id="UP000604241">
    <property type="component" value="Unassembled WGS sequence"/>
</dbReference>
<accession>A0ABR8QG21</accession>
<dbReference type="RefSeq" id="WP_191784022.1">
    <property type="nucleotide sequence ID" value="NZ_JACSQV010000012.1"/>
</dbReference>
<sequence length="174" mass="18467">MPSPTSWTPAAPLSTARLSLEPLRTDHADEMFDVLDDPGLHTYIGGDPASREELGDLYARQVVGSSPDGTQGWLNWVLRRHDTGRAVGTVQATLTHGPDGGREAELAWVVAGDEQGRGYAREAAVAVAGWLREDGVGTLVAHVHPDHDASAGVARAVGMRPTGTVVDGEVRWTT</sequence>
<organism evidence="2 3">
    <name type="scientific">Cellulomonas avistercoris</name>
    <dbReference type="NCBI Taxonomy" id="2762242"/>
    <lineage>
        <taxon>Bacteria</taxon>
        <taxon>Bacillati</taxon>
        <taxon>Actinomycetota</taxon>
        <taxon>Actinomycetes</taxon>
        <taxon>Micrococcales</taxon>
        <taxon>Cellulomonadaceae</taxon>
        <taxon>Cellulomonas</taxon>
    </lineage>
</organism>
<dbReference type="CDD" id="cd04301">
    <property type="entry name" value="NAT_SF"/>
    <property type="match status" value="1"/>
</dbReference>
<dbReference type="Gene3D" id="3.40.630.30">
    <property type="match status" value="1"/>
</dbReference>
<reference evidence="2 3" key="1">
    <citation type="submission" date="2020-08" db="EMBL/GenBank/DDBJ databases">
        <title>A Genomic Blueprint of the Chicken Gut Microbiome.</title>
        <authorList>
            <person name="Gilroy R."/>
            <person name="Ravi A."/>
            <person name="Getino M."/>
            <person name="Pursley I."/>
            <person name="Horton D.L."/>
            <person name="Alikhan N.-F."/>
            <person name="Baker D."/>
            <person name="Gharbi K."/>
            <person name="Hall N."/>
            <person name="Watson M."/>
            <person name="Adriaenssens E.M."/>
            <person name="Foster-Nyarko E."/>
            <person name="Jarju S."/>
            <person name="Secka A."/>
            <person name="Antonio M."/>
            <person name="Oren A."/>
            <person name="Chaudhuri R."/>
            <person name="La Ragione R.M."/>
            <person name="Hildebrand F."/>
            <person name="Pallen M.J."/>
        </authorList>
    </citation>
    <scope>NUCLEOTIDE SEQUENCE [LARGE SCALE GENOMIC DNA]</scope>
    <source>
        <strain evidence="2 3">Sa3CUA2</strain>
    </source>
</reference>
<evidence type="ECO:0000313" key="3">
    <source>
        <dbReference type="Proteomes" id="UP000604241"/>
    </source>
</evidence>
<dbReference type="PANTHER" id="PTHR43441:SF10">
    <property type="entry name" value="ACETYLTRANSFERASE"/>
    <property type="match status" value="1"/>
</dbReference>
<dbReference type="InterPro" id="IPR000182">
    <property type="entry name" value="GNAT_dom"/>
</dbReference>
<dbReference type="InterPro" id="IPR016181">
    <property type="entry name" value="Acyl_CoA_acyltransferase"/>
</dbReference>
<comment type="caution">
    <text evidence="2">The sequence shown here is derived from an EMBL/GenBank/DDBJ whole genome shotgun (WGS) entry which is preliminary data.</text>
</comment>